<dbReference type="SUPFAM" id="SSF55347">
    <property type="entry name" value="Glyceraldehyde-3-phosphate dehydrogenase-like, C-terminal domain"/>
    <property type="match status" value="1"/>
</dbReference>
<dbReference type="AlphaFoldDB" id="A0A370I4S7"/>
<dbReference type="EMBL" id="QQBC01000006">
    <property type="protein sequence ID" value="RDI65610.1"/>
    <property type="molecule type" value="Genomic_DNA"/>
</dbReference>
<proteinExistence type="inferred from homology"/>
<comment type="caution">
    <text evidence="5">The sequence shown here is derived from an EMBL/GenBank/DDBJ whole genome shotgun (WGS) entry which is preliminary data.</text>
</comment>
<organism evidence="5 6">
    <name type="scientific">Nocardia pseudobrasiliensis</name>
    <dbReference type="NCBI Taxonomy" id="45979"/>
    <lineage>
        <taxon>Bacteria</taxon>
        <taxon>Bacillati</taxon>
        <taxon>Actinomycetota</taxon>
        <taxon>Actinomycetes</taxon>
        <taxon>Mycobacteriales</taxon>
        <taxon>Nocardiaceae</taxon>
        <taxon>Nocardia</taxon>
    </lineage>
</organism>
<dbReference type="InterPro" id="IPR036291">
    <property type="entry name" value="NAD(P)-bd_dom_sf"/>
</dbReference>
<evidence type="ECO:0000313" key="6">
    <source>
        <dbReference type="Proteomes" id="UP000254869"/>
    </source>
</evidence>
<accession>A0A370I4S7</accession>
<evidence type="ECO:0000313" key="5">
    <source>
        <dbReference type="EMBL" id="RDI65610.1"/>
    </source>
</evidence>
<dbReference type="Pfam" id="PF01408">
    <property type="entry name" value="GFO_IDH_MocA"/>
    <property type="match status" value="1"/>
</dbReference>
<evidence type="ECO:0000256" key="2">
    <source>
        <dbReference type="ARBA" id="ARBA00023002"/>
    </source>
</evidence>
<keyword evidence="6" id="KW-1185">Reference proteome</keyword>
<dbReference type="PANTHER" id="PTHR22604:SF105">
    <property type="entry name" value="TRANS-1,2-DIHYDROBENZENE-1,2-DIOL DEHYDROGENASE"/>
    <property type="match status" value="1"/>
</dbReference>
<evidence type="ECO:0000259" key="3">
    <source>
        <dbReference type="Pfam" id="PF01408"/>
    </source>
</evidence>
<dbReference type="InterPro" id="IPR055170">
    <property type="entry name" value="GFO_IDH_MocA-like_dom"/>
</dbReference>
<sequence length="354" mass="37553">MRTGESGGRRPPDSSYIAAFTLNAVTERKIRWGILATGNIARVFVRDLCLLPDAEVVAVASRTPVAARAFADEFEIARAYGGWQALAEDPDVDVVYVATPHPAHHAASALCLAAGKAVLCEKPLAVNAAQARDLMDRARAAQVFLMEAMWTRCVPAIVRMGELIAAGAIGEPRLVSADFSNNFGADPGHRVRDPELGGGSLLDVGIYPLTIARVVLGAPETISARAVLTPEGVDETIAVILGHDCGALAVLTSSIAADGPCTATVSGTEGRIDLGRDFFAPSGFHLYRGAEPIERIDAPLIGRGLAHEALEVHRCLRAGLIESPLVPWAETLDVLRTMDEIRGQVGVVYPDDIR</sequence>
<feature type="domain" description="GFO/IDH/MocA-like oxidoreductase" evidence="4">
    <location>
        <begin position="159"/>
        <end position="272"/>
    </location>
</feature>
<dbReference type="InterPro" id="IPR000683">
    <property type="entry name" value="Gfo/Idh/MocA-like_OxRdtase_N"/>
</dbReference>
<dbReference type="GO" id="GO:0016491">
    <property type="term" value="F:oxidoreductase activity"/>
    <property type="evidence" value="ECO:0007669"/>
    <property type="project" value="UniProtKB-KW"/>
</dbReference>
<dbReference type="STRING" id="1210086.GCA_001613105_01959"/>
<dbReference type="InterPro" id="IPR050984">
    <property type="entry name" value="Gfo/Idh/MocA_domain"/>
</dbReference>
<reference evidence="5 6" key="1">
    <citation type="submission" date="2018-07" db="EMBL/GenBank/DDBJ databases">
        <title>Genomic Encyclopedia of Type Strains, Phase IV (KMG-IV): sequencing the most valuable type-strain genomes for metagenomic binning, comparative biology and taxonomic classification.</title>
        <authorList>
            <person name="Goeker M."/>
        </authorList>
    </citation>
    <scope>NUCLEOTIDE SEQUENCE [LARGE SCALE GENOMIC DNA]</scope>
    <source>
        <strain evidence="5 6">DSM 44290</strain>
    </source>
</reference>
<comment type="similarity">
    <text evidence="1">Belongs to the Gfo/Idh/MocA family.</text>
</comment>
<dbReference type="Proteomes" id="UP000254869">
    <property type="component" value="Unassembled WGS sequence"/>
</dbReference>
<dbReference type="SUPFAM" id="SSF51735">
    <property type="entry name" value="NAD(P)-binding Rossmann-fold domains"/>
    <property type="match status" value="1"/>
</dbReference>
<name>A0A370I4S7_9NOCA</name>
<gene>
    <name evidence="5" type="ORF">DFR76_106482</name>
</gene>
<dbReference type="Gene3D" id="3.30.360.10">
    <property type="entry name" value="Dihydrodipicolinate Reductase, domain 2"/>
    <property type="match status" value="1"/>
</dbReference>
<evidence type="ECO:0000259" key="4">
    <source>
        <dbReference type="Pfam" id="PF22725"/>
    </source>
</evidence>
<feature type="domain" description="Gfo/Idh/MocA-like oxidoreductase N-terminal" evidence="3">
    <location>
        <begin position="30"/>
        <end position="146"/>
    </location>
</feature>
<evidence type="ECO:0000256" key="1">
    <source>
        <dbReference type="ARBA" id="ARBA00010928"/>
    </source>
</evidence>
<keyword evidence="2" id="KW-0560">Oxidoreductase</keyword>
<dbReference type="Pfam" id="PF22725">
    <property type="entry name" value="GFO_IDH_MocA_C3"/>
    <property type="match status" value="1"/>
</dbReference>
<protein>
    <submittedName>
        <fullName evidence="5">Putative dehydrogenase</fullName>
    </submittedName>
</protein>
<dbReference type="GO" id="GO:0000166">
    <property type="term" value="F:nucleotide binding"/>
    <property type="evidence" value="ECO:0007669"/>
    <property type="project" value="InterPro"/>
</dbReference>
<dbReference type="PANTHER" id="PTHR22604">
    <property type="entry name" value="OXIDOREDUCTASES"/>
    <property type="match status" value="1"/>
</dbReference>
<dbReference type="Gene3D" id="3.40.50.720">
    <property type="entry name" value="NAD(P)-binding Rossmann-like Domain"/>
    <property type="match status" value="1"/>
</dbReference>